<accession>A0ABN1ER33</accession>
<keyword evidence="1" id="KW-0812">Transmembrane</keyword>
<gene>
    <name evidence="3" type="ORF">GCM10008942_21340</name>
</gene>
<comment type="caution">
    <text evidence="3">The sequence shown here is derived from an EMBL/GenBank/DDBJ whole genome shotgun (WGS) entry which is preliminary data.</text>
</comment>
<reference evidence="3 4" key="1">
    <citation type="journal article" date="2019" name="Int. J. Syst. Evol. Microbiol.">
        <title>The Global Catalogue of Microorganisms (GCM) 10K type strain sequencing project: providing services to taxonomists for standard genome sequencing and annotation.</title>
        <authorList>
            <consortium name="The Broad Institute Genomics Platform"/>
            <consortium name="The Broad Institute Genome Sequencing Center for Infectious Disease"/>
            <person name="Wu L."/>
            <person name="Ma J."/>
        </authorList>
    </citation>
    <scope>NUCLEOTIDE SEQUENCE [LARGE SCALE GENOMIC DNA]</scope>
    <source>
        <strain evidence="3 4">JCM 15089</strain>
    </source>
</reference>
<dbReference type="InterPro" id="IPR003675">
    <property type="entry name" value="Rce1/LyrA-like_dom"/>
</dbReference>
<sequence length="211" mass="23673">MRRAISWVGLVFALIIPAAGLTRFLPAIPGIPHDLLREGYFWGLWLLIIAWVLLVERRPLASIGIKRPTWRTLAYGALAVVAIVVAAALVLWALFSALHLKEFPDGQKELYHLPFWLRFLLVTRAAVVEETLFRGYGIERLQELTGSPWLAGIATYLIFVGAHLNGYGWLQLCGVGTSAAVMTLLYFWRRDLLSNMVAHWLIDALGLLLRG</sequence>
<dbReference type="RefSeq" id="WP_166934360.1">
    <property type="nucleotide sequence ID" value="NZ_BAAADD010000005.1"/>
</dbReference>
<evidence type="ECO:0000259" key="2">
    <source>
        <dbReference type="Pfam" id="PF02517"/>
    </source>
</evidence>
<keyword evidence="1" id="KW-1133">Transmembrane helix</keyword>
<feature type="transmembrane region" description="Helical" evidence="1">
    <location>
        <begin position="40"/>
        <end position="60"/>
    </location>
</feature>
<dbReference type="EMBL" id="BAAADD010000005">
    <property type="protein sequence ID" value="GAA0572352.1"/>
    <property type="molecule type" value="Genomic_DNA"/>
</dbReference>
<feature type="transmembrane region" description="Helical" evidence="1">
    <location>
        <begin position="168"/>
        <end position="188"/>
    </location>
</feature>
<proteinExistence type="predicted"/>
<feature type="domain" description="CAAX prenyl protease 2/Lysostaphin resistance protein A-like" evidence="2">
    <location>
        <begin position="114"/>
        <end position="204"/>
    </location>
</feature>
<name>A0ABN1ER33_9PROT</name>
<evidence type="ECO:0000256" key="1">
    <source>
        <dbReference type="SAM" id="Phobius"/>
    </source>
</evidence>
<dbReference type="Proteomes" id="UP001499951">
    <property type="component" value="Unassembled WGS sequence"/>
</dbReference>
<evidence type="ECO:0000313" key="3">
    <source>
        <dbReference type="EMBL" id="GAA0572352.1"/>
    </source>
</evidence>
<dbReference type="Pfam" id="PF02517">
    <property type="entry name" value="Rce1-like"/>
    <property type="match status" value="1"/>
</dbReference>
<keyword evidence="1" id="KW-0472">Membrane</keyword>
<organism evidence="3 4">
    <name type="scientific">Rhizomicrobium electricum</name>
    <dbReference type="NCBI Taxonomy" id="480070"/>
    <lineage>
        <taxon>Bacteria</taxon>
        <taxon>Pseudomonadati</taxon>
        <taxon>Pseudomonadota</taxon>
        <taxon>Alphaproteobacteria</taxon>
        <taxon>Micropepsales</taxon>
        <taxon>Micropepsaceae</taxon>
        <taxon>Rhizomicrobium</taxon>
    </lineage>
</organism>
<feature type="transmembrane region" description="Helical" evidence="1">
    <location>
        <begin position="72"/>
        <end position="95"/>
    </location>
</feature>
<protein>
    <submittedName>
        <fullName evidence="3">Type II CAAX endopeptidase family protein</fullName>
    </submittedName>
</protein>
<evidence type="ECO:0000313" key="4">
    <source>
        <dbReference type="Proteomes" id="UP001499951"/>
    </source>
</evidence>
<keyword evidence="4" id="KW-1185">Reference proteome</keyword>